<feature type="compositionally biased region" description="Basic and acidic residues" evidence="4">
    <location>
        <begin position="654"/>
        <end position="683"/>
    </location>
</feature>
<accession>A0A834Z9C7</accession>
<evidence type="ECO:0000256" key="3">
    <source>
        <dbReference type="ARBA" id="ARBA00022833"/>
    </source>
</evidence>
<proteinExistence type="predicted"/>
<evidence type="ECO:0000256" key="1">
    <source>
        <dbReference type="ARBA" id="ARBA00022723"/>
    </source>
</evidence>
<evidence type="ECO:0000256" key="4">
    <source>
        <dbReference type="SAM" id="MobiDB-lite"/>
    </source>
</evidence>
<feature type="region of interest" description="Disordered" evidence="4">
    <location>
        <begin position="654"/>
        <end position="756"/>
    </location>
</feature>
<sequence length="815" mass="93533">MNPPNSFFNPSFTFLPSNPNPNPNPNPNFSFYLPQNPKPLPPKPSSDPISPPPSNPDLHTTLSILKNSITLAENTVNSVSDLLFSGHFPVSGDGLCPCPFDARHRMSPEFLFRHSLRCPSSPAVLDLDFLDSLHYPNSLKSEDELQKENRFVQSLQESEADLCFSLDDYGDFGVNFFYRDCPGVVSSSDQGSSKRMFTLPGILSVECANFIDRESRDFARGRPSFLPSELWWVRSEVEVWSDYPTSYSYNVLRVALGLHMVKESDLLRWVISKSPFYGIVIDVHMRDHLFLLLKLCLKAISREAFRSSELVSSIEVKGDGDLNPKSLSFQCPILVEALTWLASQLSVLYGEANGKFFAINMLKHSLLNSASGSLLFPVEQKQTGVPASKEPCGNLDVGVSDMNCEFMKSKEIEEVKVEESAGNTHCERDGEIANSSLVFVSQVAAAVAALHERSLLEEKIKGLRLARSLPKYRLIADHQYMSMRADEERQKRSNYRPIVEHDGLHWKYLHNQDSNKTKTRVELLAEERDYKRRRMSYRGKKLKRSTTQVMRDIIEEHMEEIKLAGGIGSFEKGAAGEETFQSKPVSAHCMTSDVDEFTSHGYDSSESSRGQSHDYRKQIDLYNNINSRKFEDASSKDHQRQRWELHGRNEPLEDQWRSLGKDKQDREYTSRSPERYRSHGRSHDRPKHRREQDDLEVTRTKRDESDRVSSNKSKYRDDRSFSSSSKSNLSERKYDQIPEIKDRRSGRTHRTHRSESVIKNVFEDRYNPSGSYDMYEDNDVSSRNKYVGYSSNDIKHHNERQRFDHSVKGRHPDHH</sequence>
<feature type="compositionally biased region" description="Pro residues" evidence="4">
    <location>
        <begin position="36"/>
        <end position="55"/>
    </location>
</feature>
<evidence type="ECO:0000313" key="6">
    <source>
        <dbReference type="EMBL" id="KAF8402177.1"/>
    </source>
</evidence>
<dbReference type="PANTHER" id="PTHR21402:SF10">
    <property type="entry name" value="U11_U12 SMALL NUCLEAR RIBONUCLEOPROTEIN 48 KDA PROTEIN"/>
    <property type="match status" value="1"/>
</dbReference>
<dbReference type="PROSITE" id="PS51800">
    <property type="entry name" value="ZF_CHHC_U11_48K"/>
    <property type="match status" value="1"/>
</dbReference>
<dbReference type="InterPro" id="IPR022776">
    <property type="entry name" value="TRM13/UPF0224_CHHC_Znf_dom"/>
</dbReference>
<feature type="region of interest" description="Disordered" evidence="4">
    <location>
        <begin position="627"/>
        <end position="646"/>
    </location>
</feature>
<organism evidence="6 7">
    <name type="scientific">Tetracentron sinense</name>
    <name type="common">Spur-leaf</name>
    <dbReference type="NCBI Taxonomy" id="13715"/>
    <lineage>
        <taxon>Eukaryota</taxon>
        <taxon>Viridiplantae</taxon>
        <taxon>Streptophyta</taxon>
        <taxon>Embryophyta</taxon>
        <taxon>Tracheophyta</taxon>
        <taxon>Spermatophyta</taxon>
        <taxon>Magnoliopsida</taxon>
        <taxon>Trochodendrales</taxon>
        <taxon>Trochodendraceae</taxon>
        <taxon>Tetracentron</taxon>
    </lineage>
</organism>
<keyword evidence="3" id="KW-0862">Zinc</keyword>
<keyword evidence="1" id="KW-0479">Metal-binding</keyword>
<dbReference type="AlphaFoldDB" id="A0A834Z9C7"/>
<dbReference type="Proteomes" id="UP000655225">
    <property type="component" value="Unassembled WGS sequence"/>
</dbReference>
<feature type="compositionally biased region" description="Basic and acidic residues" evidence="4">
    <location>
        <begin position="628"/>
        <end position="646"/>
    </location>
</feature>
<dbReference type="EMBL" id="JABCRI010000008">
    <property type="protein sequence ID" value="KAF8402177.1"/>
    <property type="molecule type" value="Genomic_DNA"/>
</dbReference>
<gene>
    <name evidence="6" type="ORF">HHK36_013129</name>
</gene>
<dbReference type="OrthoDB" id="69229at2759"/>
<feature type="compositionally biased region" description="Basic and acidic residues" evidence="4">
    <location>
        <begin position="729"/>
        <end position="745"/>
    </location>
</feature>
<protein>
    <recommendedName>
        <fullName evidence="5">CHHC U11-48K-type domain-containing protein</fullName>
    </recommendedName>
</protein>
<dbReference type="GO" id="GO:0008270">
    <property type="term" value="F:zinc ion binding"/>
    <property type="evidence" value="ECO:0007669"/>
    <property type="project" value="UniProtKB-KW"/>
</dbReference>
<evidence type="ECO:0000313" key="7">
    <source>
        <dbReference type="Proteomes" id="UP000655225"/>
    </source>
</evidence>
<name>A0A834Z9C7_TETSI</name>
<dbReference type="InterPro" id="IPR051591">
    <property type="entry name" value="UPF0224_FAM112_RNA_Proc"/>
</dbReference>
<feature type="compositionally biased region" description="Low complexity" evidence="4">
    <location>
        <begin position="1"/>
        <end position="17"/>
    </location>
</feature>
<keyword evidence="2" id="KW-0863">Zinc-finger</keyword>
<reference evidence="6 7" key="1">
    <citation type="submission" date="2020-04" db="EMBL/GenBank/DDBJ databases">
        <title>Plant Genome Project.</title>
        <authorList>
            <person name="Zhang R.-G."/>
        </authorList>
    </citation>
    <scope>NUCLEOTIDE SEQUENCE [LARGE SCALE GENOMIC DNA]</scope>
    <source>
        <strain evidence="6">YNK0</strain>
        <tissue evidence="6">Leaf</tissue>
    </source>
</reference>
<dbReference type="PANTHER" id="PTHR21402">
    <property type="entry name" value="GAMETOCYTE SPECIFIC FACTOR 1-RELATED"/>
    <property type="match status" value="1"/>
</dbReference>
<evidence type="ECO:0000256" key="2">
    <source>
        <dbReference type="ARBA" id="ARBA00022771"/>
    </source>
</evidence>
<feature type="compositionally biased region" description="Polar residues" evidence="4">
    <location>
        <begin position="783"/>
        <end position="792"/>
    </location>
</feature>
<feature type="domain" description="CHHC U11-48K-type" evidence="5">
    <location>
        <begin position="95"/>
        <end position="122"/>
    </location>
</feature>
<feature type="compositionally biased region" description="Basic and acidic residues" evidence="4">
    <location>
        <begin position="690"/>
        <end position="720"/>
    </location>
</feature>
<feature type="region of interest" description="Disordered" evidence="4">
    <location>
        <begin position="783"/>
        <end position="815"/>
    </location>
</feature>
<feature type="region of interest" description="Disordered" evidence="4">
    <location>
        <begin position="1"/>
        <end position="58"/>
    </location>
</feature>
<keyword evidence="7" id="KW-1185">Reference proteome</keyword>
<feature type="compositionally biased region" description="Basic and acidic residues" evidence="4">
    <location>
        <begin position="793"/>
        <end position="807"/>
    </location>
</feature>
<comment type="caution">
    <text evidence="6">The sequence shown here is derived from an EMBL/GenBank/DDBJ whole genome shotgun (WGS) entry which is preliminary data.</text>
</comment>
<evidence type="ECO:0000259" key="5">
    <source>
        <dbReference type="PROSITE" id="PS51800"/>
    </source>
</evidence>
<dbReference type="OMA" id="MRYMIED"/>